<feature type="compositionally biased region" description="Basic and acidic residues" evidence="2">
    <location>
        <begin position="297"/>
        <end position="307"/>
    </location>
</feature>
<dbReference type="SUPFAM" id="SSF52129">
    <property type="entry name" value="Caspase-like"/>
    <property type="match status" value="1"/>
</dbReference>
<dbReference type="PANTHER" id="PTHR12558:SF13">
    <property type="entry name" value="CELL DIVISION CYCLE PROTEIN 27 HOMOLOG"/>
    <property type="match status" value="1"/>
</dbReference>
<feature type="region of interest" description="Disordered" evidence="2">
    <location>
        <begin position="286"/>
        <end position="307"/>
    </location>
</feature>
<feature type="chain" id="PRO_5035224338" evidence="3">
    <location>
        <begin position="24"/>
        <end position="598"/>
    </location>
</feature>
<dbReference type="KEGG" id="npy:NPRO_06070"/>
<feature type="repeat" description="TPR" evidence="1">
    <location>
        <begin position="344"/>
        <end position="377"/>
    </location>
</feature>
<sequence length="598" mass="65465">MKSLHRVLGAAASLALFSAHLLAEGHALLIGVELYEDADRIAPLSAANKDARELGKALVEVSGFQAENVRILTSDGTPKPSRRNIMFEVGQLVERVKPDDVVFIFFSGHGLQLVDGSYLIPFDGDLRNDTALKASAISADDLRSELRKITCKSLILAFDMCRNLPAKEAAKNAEGSNSLGQRQAKDLTVVTDDTGAGPKSVVTLFSSSPLQRSWEWRDRERGFFSYFLEKGLRGEAADANGVVQVGNLVQYLERAVPSAVAREVNEEQVPFTETSGTGALSIVLAEGRPPSQGGRQVEPERTGDPDKDAYNAAFQRGMQLLQQGRFDAAIERFEEAIAANPTGAAAYAQIGFAFQQLNQPGNAETAYSKALQIDNSSGRLFNSLGQVQEAQGNHDAAEKSYREAIRIDPGLAGPHNNLAKLLWMVRNETAEAETLFKRAHDLDPNHPAILNNLGVVLRSKGKNDEAEVYFRKAVAIAPEFFESTFNLATIHFLRKEYAEAERLYKKSSELSPNDARPYNQLGMIAVNARSNFSEAEGLFRKSAQLDPKDGLTRANWALALLRLGQKESAEQQARQAIALGYRDPNHPAFKELGIQPSR</sequence>
<accession>A0A809RTF1</accession>
<dbReference type="Gene3D" id="1.25.40.10">
    <property type="entry name" value="Tetratricopeptide repeat domain"/>
    <property type="match status" value="3"/>
</dbReference>
<feature type="repeat" description="TPR" evidence="1">
    <location>
        <begin position="481"/>
        <end position="514"/>
    </location>
</feature>
<dbReference type="EMBL" id="AP021858">
    <property type="protein sequence ID" value="BBO23012.1"/>
    <property type="molecule type" value="Genomic_DNA"/>
</dbReference>
<dbReference type="Pfam" id="PF13424">
    <property type="entry name" value="TPR_12"/>
    <property type="match status" value="1"/>
</dbReference>
<dbReference type="Pfam" id="PF00656">
    <property type="entry name" value="Peptidase_C14"/>
    <property type="match status" value="1"/>
</dbReference>
<dbReference type="AlphaFoldDB" id="A0A809RTF1"/>
<dbReference type="PROSITE" id="PS50005">
    <property type="entry name" value="TPR"/>
    <property type="match status" value="5"/>
</dbReference>
<dbReference type="PANTHER" id="PTHR12558">
    <property type="entry name" value="CELL DIVISION CYCLE 16,23,27"/>
    <property type="match status" value="1"/>
</dbReference>
<dbReference type="SUPFAM" id="SSF48452">
    <property type="entry name" value="TPR-like"/>
    <property type="match status" value="2"/>
</dbReference>
<feature type="repeat" description="TPR" evidence="1">
    <location>
        <begin position="378"/>
        <end position="411"/>
    </location>
</feature>
<feature type="repeat" description="TPR" evidence="1">
    <location>
        <begin position="310"/>
        <end position="343"/>
    </location>
</feature>
<reference evidence="5" key="1">
    <citation type="journal article" name="DNA Res.">
        <title>The physiological potential of anammox bacteria as revealed by their core genome structure.</title>
        <authorList>
            <person name="Okubo T."/>
            <person name="Toyoda A."/>
            <person name="Fukuhara K."/>
            <person name="Uchiyama I."/>
            <person name="Harigaya Y."/>
            <person name="Kuroiwa M."/>
            <person name="Suzuki T."/>
            <person name="Murakami Y."/>
            <person name="Suwa Y."/>
            <person name="Takami H."/>
        </authorList>
    </citation>
    <scope>NUCLEOTIDE SEQUENCE</scope>
    <source>
        <strain evidence="5">317325-2</strain>
    </source>
</reference>
<evidence type="ECO:0000313" key="5">
    <source>
        <dbReference type="EMBL" id="BBO23012.1"/>
    </source>
</evidence>
<name>A0A809RTF1_9BACT</name>
<gene>
    <name evidence="5" type="ORF">NPRO_06070</name>
</gene>
<dbReference type="Gene3D" id="3.40.50.1460">
    <property type="match status" value="1"/>
</dbReference>
<dbReference type="Proteomes" id="UP000662873">
    <property type="component" value="Chromosome"/>
</dbReference>
<protein>
    <submittedName>
        <fullName evidence="5">Tetratricopeptide repeat protein</fullName>
    </submittedName>
</protein>
<feature type="domain" description="Peptidase C14 caspase" evidence="4">
    <location>
        <begin position="25"/>
        <end position="274"/>
    </location>
</feature>
<dbReference type="GO" id="GO:0004197">
    <property type="term" value="F:cysteine-type endopeptidase activity"/>
    <property type="evidence" value="ECO:0007669"/>
    <property type="project" value="InterPro"/>
</dbReference>
<evidence type="ECO:0000256" key="2">
    <source>
        <dbReference type="SAM" id="MobiDB-lite"/>
    </source>
</evidence>
<dbReference type="InterPro" id="IPR011600">
    <property type="entry name" value="Pept_C14_caspase"/>
</dbReference>
<dbReference type="Pfam" id="PF13374">
    <property type="entry name" value="TPR_10"/>
    <property type="match status" value="1"/>
</dbReference>
<feature type="signal peptide" evidence="3">
    <location>
        <begin position="1"/>
        <end position="23"/>
    </location>
</feature>
<keyword evidence="3" id="KW-0732">Signal</keyword>
<dbReference type="InterPro" id="IPR029030">
    <property type="entry name" value="Caspase-like_dom_sf"/>
</dbReference>
<evidence type="ECO:0000259" key="4">
    <source>
        <dbReference type="Pfam" id="PF00656"/>
    </source>
</evidence>
<dbReference type="SMART" id="SM00028">
    <property type="entry name" value="TPR"/>
    <property type="match status" value="8"/>
</dbReference>
<dbReference type="Pfam" id="PF13181">
    <property type="entry name" value="TPR_8"/>
    <property type="match status" value="1"/>
</dbReference>
<feature type="repeat" description="TPR" evidence="1">
    <location>
        <begin position="447"/>
        <end position="480"/>
    </location>
</feature>
<evidence type="ECO:0000256" key="1">
    <source>
        <dbReference type="PROSITE-ProRule" id="PRU00339"/>
    </source>
</evidence>
<dbReference type="GO" id="GO:0006508">
    <property type="term" value="P:proteolysis"/>
    <property type="evidence" value="ECO:0007669"/>
    <property type="project" value="InterPro"/>
</dbReference>
<proteinExistence type="predicted"/>
<keyword evidence="1" id="KW-0802">TPR repeat</keyword>
<evidence type="ECO:0000313" key="6">
    <source>
        <dbReference type="Proteomes" id="UP000662873"/>
    </source>
</evidence>
<evidence type="ECO:0000256" key="3">
    <source>
        <dbReference type="SAM" id="SignalP"/>
    </source>
</evidence>
<dbReference type="InterPro" id="IPR019734">
    <property type="entry name" value="TPR_rpt"/>
</dbReference>
<dbReference type="Pfam" id="PF13414">
    <property type="entry name" value="TPR_11"/>
    <property type="match status" value="1"/>
</dbReference>
<dbReference type="InterPro" id="IPR011990">
    <property type="entry name" value="TPR-like_helical_dom_sf"/>
</dbReference>
<organism evidence="5 6">
    <name type="scientific">Candidatus Nitrosymbiomonas proteolyticus</name>
    <dbReference type="NCBI Taxonomy" id="2608984"/>
    <lineage>
        <taxon>Bacteria</taxon>
        <taxon>Bacillati</taxon>
        <taxon>Armatimonadota</taxon>
        <taxon>Armatimonadota incertae sedis</taxon>
        <taxon>Candidatus Nitrosymbiomonas</taxon>
    </lineage>
</organism>